<feature type="transmembrane region" description="Helical" evidence="9">
    <location>
        <begin position="161"/>
        <end position="182"/>
    </location>
</feature>
<dbReference type="EMBL" id="JAVRIB010000004">
    <property type="protein sequence ID" value="MDT0634360.1"/>
    <property type="molecule type" value="Genomic_DNA"/>
</dbReference>
<keyword evidence="2 9" id="KW-0813">Transport</keyword>
<dbReference type="InterPro" id="IPR022645">
    <property type="entry name" value="SecD/SecF_bac"/>
</dbReference>
<dbReference type="SUPFAM" id="SSF82866">
    <property type="entry name" value="Multidrug efflux transporter AcrB transmembrane domain"/>
    <property type="match status" value="1"/>
</dbReference>
<keyword evidence="8 9" id="KW-0472">Membrane</keyword>
<evidence type="ECO:0000256" key="4">
    <source>
        <dbReference type="ARBA" id="ARBA00022692"/>
    </source>
</evidence>
<evidence type="ECO:0000256" key="9">
    <source>
        <dbReference type="HAMAP-Rule" id="MF_01464"/>
    </source>
</evidence>
<name>A0ABU3BYL4_9GAMM</name>
<reference evidence="11 12" key="1">
    <citation type="submission" date="2023-09" db="EMBL/GenBank/DDBJ databases">
        <authorList>
            <person name="Rey-Velasco X."/>
        </authorList>
    </citation>
    <scope>NUCLEOTIDE SEQUENCE [LARGE SCALE GENOMIC DNA]</scope>
    <source>
        <strain evidence="11 12">W335</strain>
    </source>
</reference>
<dbReference type="InterPro" id="IPR055344">
    <property type="entry name" value="SecD_SecF_C_bact"/>
</dbReference>
<comment type="function">
    <text evidence="9">Part of the Sec protein translocase complex. Interacts with the SecYEG preprotein conducting channel. SecDF uses the proton motive force (PMF) to complete protein translocation after the ATP-dependent function of SecA.</text>
</comment>
<dbReference type="HAMAP" id="MF_01464_B">
    <property type="entry name" value="SecF_B"/>
    <property type="match status" value="1"/>
</dbReference>
<evidence type="ECO:0000256" key="1">
    <source>
        <dbReference type="ARBA" id="ARBA00004651"/>
    </source>
</evidence>
<feature type="domain" description="Protein export membrane protein SecD/SecF C-terminal" evidence="10">
    <location>
        <begin position="109"/>
        <end position="291"/>
    </location>
</feature>
<feature type="transmembrane region" description="Helical" evidence="9">
    <location>
        <begin position="188"/>
        <end position="209"/>
    </location>
</feature>
<keyword evidence="3 9" id="KW-1003">Cell membrane</keyword>
<keyword evidence="7 9" id="KW-0811">Translocation</keyword>
<evidence type="ECO:0000313" key="12">
    <source>
        <dbReference type="Proteomes" id="UP001251857"/>
    </source>
</evidence>
<feature type="transmembrane region" description="Helical" evidence="9">
    <location>
        <begin position="264"/>
        <end position="292"/>
    </location>
</feature>
<organism evidence="11 12">
    <name type="scientific">Spectribacter hydrogenoxidans</name>
    <dbReference type="NCBI Taxonomy" id="3075608"/>
    <lineage>
        <taxon>Bacteria</taxon>
        <taxon>Pseudomonadati</taxon>
        <taxon>Pseudomonadota</taxon>
        <taxon>Gammaproteobacteria</taxon>
        <taxon>Salinisphaerales</taxon>
        <taxon>Salinisphaeraceae</taxon>
        <taxon>Spectribacter</taxon>
    </lineage>
</organism>
<feature type="transmembrane region" description="Helical" evidence="9">
    <location>
        <begin position="240"/>
        <end position="258"/>
    </location>
</feature>
<comment type="subunit">
    <text evidence="9">Forms a complex with SecD. Part of the essential Sec protein translocation apparatus which comprises SecA, SecYEG and auxiliary proteins SecDF-YajC and YidC.</text>
</comment>
<gene>
    <name evidence="9 11" type="primary">secF</name>
    <name evidence="11" type="ORF">RM532_05260</name>
</gene>
<dbReference type="PRINTS" id="PR01755">
    <property type="entry name" value="SECFTRNLCASE"/>
</dbReference>
<dbReference type="PANTHER" id="PTHR30081">
    <property type="entry name" value="PROTEIN-EXPORT MEMBRANE PROTEIN SEC"/>
    <property type="match status" value="1"/>
</dbReference>
<accession>A0ABU3BYL4</accession>
<dbReference type="RefSeq" id="WP_311652119.1">
    <property type="nucleotide sequence ID" value="NZ_JAVRIB010000004.1"/>
</dbReference>
<dbReference type="Pfam" id="PF02355">
    <property type="entry name" value="SecD_SecF_C"/>
    <property type="match status" value="1"/>
</dbReference>
<keyword evidence="5 9" id="KW-0653">Protein transport</keyword>
<comment type="caution">
    <text evidence="11">The sequence shown here is derived from an EMBL/GenBank/DDBJ whole genome shotgun (WGS) entry which is preliminary data.</text>
</comment>
<dbReference type="Proteomes" id="UP001251857">
    <property type="component" value="Unassembled WGS sequence"/>
</dbReference>
<evidence type="ECO:0000256" key="3">
    <source>
        <dbReference type="ARBA" id="ARBA00022475"/>
    </source>
</evidence>
<proteinExistence type="inferred from homology"/>
<keyword evidence="6 9" id="KW-1133">Transmembrane helix</keyword>
<keyword evidence="12" id="KW-1185">Reference proteome</keyword>
<evidence type="ECO:0000256" key="2">
    <source>
        <dbReference type="ARBA" id="ARBA00022448"/>
    </source>
</evidence>
<evidence type="ECO:0000259" key="10">
    <source>
        <dbReference type="Pfam" id="PF02355"/>
    </source>
</evidence>
<protein>
    <recommendedName>
        <fullName evidence="9">Protein-export membrane protein SecF</fullName>
    </recommendedName>
</protein>
<evidence type="ECO:0000313" key="11">
    <source>
        <dbReference type="EMBL" id="MDT0634360.1"/>
    </source>
</evidence>
<keyword evidence="4 9" id="KW-0812">Transmembrane</keyword>
<dbReference type="InterPro" id="IPR048634">
    <property type="entry name" value="SecD_SecF_C"/>
</dbReference>
<evidence type="ECO:0000256" key="5">
    <source>
        <dbReference type="ARBA" id="ARBA00022927"/>
    </source>
</evidence>
<feature type="transmembrane region" description="Helical" evidence="9">
    <location>
        <begin position="12"/>
        <end position="35"/>
    </location>
</feature>
<dbReference type="NCBIfam" id="TIGR00966">
    <property type="entry name" value="transloc_SecF"/>
    <property type="match status" value="1"/>
</dbReference>
<evidence type="ECO:0000256" key="8">
    <source>
        <dbReference type="ARBA" id="ARBA00023136"/>
    </source>
</evidence>
<dbReference type="PANTHER" id="PTHR30081:SF8">
    <property type="entry name" value="PROTEIN TRANSLOCASE SUBUNIT SECF"/>
    <property type="match status" value="1"/>
</dbReference>
<dbReference type="Gene3D" id="1.20.1640.10">
    <property type="entry name" value="Multidrug efflux transporter AcrB transmembrane domain"/>
    <property type="match status" value="1"/>
</dbReference>
<dbReference type="Pfam" id="PF07549">
    <property type="entry name" value="Sec_GG"/>
    <property type="match status" value="1"/>
</dbReference>
<sequence>MRLIRPDTRIDFVGLRKVAVIISLVVLAIAVGSLVTQRLALGVDFTGGVVIEVGYPEAVELNDVRAALADGGYNDAVVQFFGGSRDVLIRLAPQEGTESAQVSSNVLRVLEQAQSGVEMRRIEFVGPQVGEELTNKGGLALLYALIGILIYVIFRFHWKLAVGAVAALAHDVVVTLGLFSLLQIEFDLTVIAALLAVIGYSLNDTIVIFDRIRENFRRMRKATPQEVVNGSINQTLARTLMTGLTTLLVLLALLFIGGEALEGFSIALIAGVVVGTYSSIYVASSLALWLYLDKEDLFPPKEETAEEHM</sequence>
<dbReference type="InterPro" id="IPR022646">
    <property type="entry name" value="SecD/SecF_CS"/>
</dbReference>
<dbReference type="InterPro" id="IPR005665">
    <property type="entry name" value="SecF_bac"/>
</dbReference>
<feature type="transmembrane region" description="Helical" evidence="9">
    <location>
        <begin position="137"/>
        <end position="154"/>
    </location>
</feature>
<dbReference type="InterPro" id="IPR022813">
    <property type="entry name" value="SecD/SecF_arch_bac"/>
</dbReference>
<dbReference type="NCBIfam" id="TIGR00916">
    <property type="entry name" value="2A0604s01"/>
    <property type="match status" value="1"/>
</dbReference>
<comment type="similarity">
    <text evidence="9">Belongs to the SecD/SecF family. SecF subfamily.</text>
</comment>
<evidence type="ECO:0000256" key="7">
    <source>
        <dbReference type="ARBA" id="ARBA00023010"/>
    </source>
</evidence>
<comment type="subcellular location">
    <subcellularLocation>
        <location evidence="1 9">Cell membrane</location>
        <topology evidence="1 9">Multi-pass membrane protein</topology>
    </subcellularLocation>
</comment>
<evidence type="ECO:0000256" key="6">
    <source>
        <dbReference type="ARBA" id="ARBA00022989"/>
    </source>
</evidence>